<sequence>MFLTVRYHQRQCRLMIDGVLYIRIMDPMLASYGVDNPINAAIQLAQTTMRIAIGKMTLDKTFEERESLNDEIVTGLNKAATAWGLECLRYEIKDITPPRAVRDAMEMQAEAERKKRAQILESEGERQANINIADGKKREAQSILAKANATSRGITLVSKTLKESGGAEAAALKIAEQYVEAFGNIAKQGTTVLLPSASNNPAGMISQALTIYKSLVNDPSTIGTIGGTKGDTSSEGSEHGIRLIEETVDEHNDAKEPGFSLQNRKKGA</sequence>
<dbReference type="InterPro" id="IPR036013">
    <property type="entry name" value="Band_7/SPFH_dom_sf"/>
</dbReference>
<evidence type="ECO:0000256" key="2">
    <source>
        <dbReference type="ARBA" id="ARBA00008164"/>
    </source>
</evidence>
<comment type="subcellular location">
    <subcellularLocation>
        <location evidence="1">Mitochondrion</location>
    </subcellularLocation>
</comment>
<dbReference type="SMART" id="SM00244">
    <property type="entry name" value="PHB"/>
    <property type="match status" value="1"/>
</dbReference>
<evidence type="ECO:0000259" key="5">
    <source>
        <dbReference type="SMART" id="SM00244"/>
    </source>
</evidence>
<dbReference type="AlphaFoldDB" id="A0A314V278"/>
<dbReference type="InterPro" id="IPR001107">
    <property type="entry name" value="Band_7"/>
</dbReference>
<dbReference type="PANTHER" id="PTHR43327:SF10">
    <property type="entry name" value="STOMATIN-LIKE PROTEIN 2, MITOCHONDRIAL"/>
    <property type="match status" value="1"/>
</dbReference>
<evidence type="ECO:0000256" key="4">
    <source>
        <dbReference type="SAM" id="MobiDB-lite"/>
    </source>
</evidence>
<organism evidence="6 7">
    <name type="scientific">Prunus yedoensis var. nudiflora</name>
    <dbReference type="NCBI Taxonomy" id="2094558"/>
    <lineage>
        <taxon>Eukaryota</taxon>
        <taxon>Viridiplantae</taxon>
        <taxon>Streptophyta</taxon>
        <taxon>Embryophyta</taxon>
        <taxon>Tracheophyta</taxon>
        <taxon>Spermatophyta</taxon>
        <taxon>Magnoliopsida</taxon>
        <taxon>eudicotyledons</taxon>
        <taxon>Gunneridae</taxon>
        <taxon>Pentapetalae</taxon>
        <taxon>rosids</taxon>
        <taxon>fabids</taxon>
        <taxon>Rosales</taxon>
        <taxon>Rosaceae</taxon>
        <taxon>Amygdaloideae</taxon>
        <taxon>Amygdaleae</taxon>
        <taxon>Prunus</taxon>
    </lineage>
</organism>
<gene>
    <name evidence="6" type="ORF">Pyn_13376</name>
</gene>
<dbReference type="InterPro" id="IPR050710">
    <property type="entry name" value="Band7/mec-2_domain"/>
</dbReference>
<dbReference type="OrthoDB" id="434619at2759"/>
<name>A0A314V278_PRUYE</name>
<comment type="similarity">
    <text evidence="2">Belongs to the band 7/mec-2 family.</text>
</comment>
<evidence type="ECO:0000256" key="1">
    <source>
        <dbReference type="ARBA" id="ARBA00004173"/>
    </source>
</evidence>
<dbReference type="PANTHER" id="PTHR43327">
    <property type="entry name" value="STOMATIN-LIKE PROTEIN 2, MITOCHONDRIAL"/>
    <property type="match status" value="1"/>
</dbReference>
<dbReference type="GO" id="GO:0016020">
    <property type="term" value="C:membrane"/>
    <property type="evidence" value="ECO:0007669"/>
    <property type="project" value="InterPro"/>
</dbReference>
<dbReference type="Proteomes" id="UP000250321">
    <property type="component" value="Unassembled WGS sequence"/>
</dbReference>
<dbReference type="EMBL" id="PJQY01002975">
    <property type="protein sequence ID" value="PQM41279.1"/>
    <property type="molecule type" value="Genomic_DNA"/>
</dbReference>
<dbReference type="GO" id="GO:0007005">
    <property type="term" value="P:mitochondrion organization"/>
    <property type="evidence" value="ECO:0007669"/>
    <property type="project" value="TreeGrafter"/>
</dbReference>
<evidence type="ECO:0000313" key="6">
    <source>
        <dbReference type="EMBL" id="PQM41279.1"/>
    </source>
</evidence>
<keyword evidence="3" id="KW-0496">Mitochondrion</keyword>
<dbReference type="Gene3D" id="3.30.479.30">
    <property type="entry name" value="Band 7 domain"/>
    <property type="match status" value="1"/>
</dbReference>
<dbReference type="SUPFAM" id="SSF117892">
    <property type="entry name" value="Band 7/SPFH domain"/>
    <property type="match status" value="1"/>
</dbReference>
<dbReference type="Pfam" id="PF16200">
    <property type="entry name" value="Band_7_C"/>
    <property type="match status" value="1"/>
</dbReference>
<comment type="caution">
    <text evidence="6">The sequence shown here is derived from an EMBL/GenBank/DDBJ whole genome shotgun (WGS) entry which is preliminary data.</text>
</comment>
<reference evidence="6 7" key="1">
    <citation type="submission" date="2018-02" db="EMBL/GenBank/DDBJ databases">
        <title>Draft genome of wild Prunus yedoensis var. nudiflora.</title>
        <authorList>
            <person name="Baek S."/>
            <person name="Kim J.-H."/>
            <person name="Choi K."/>
            <person name="Kim G.-B."/>
            <person name="Cho A."/>
            <person name="Jang H."/>
            <person name="Shin C.-H."/>
            <person name="Yu H.-J."/>
            <person name="Mun J.-H."/>
        </authorList>
    </citation>
    <scope>NUCLEOTIDE SEQUENCE [LARGE SCALE GENOMIC DNA]</scope>
    <source>
        <strain evidence="7">cv. Jeju island</strain>
        <tissue evidence="6">Leaf</tissue>
    </source>
</reference>
<evidence type="ECO:0000256" key="3">
    <source>
        <dbReference type="ARBA" id="ARBA00023128"/>
    </source>
</evidence>
<protein>
    <submittedName>
        <fullName evidence="6">Stomatin-like protein 2 mitochondrial</fullName>
    </submittedName>
</protein>
<dbReference type="CDD" id="cd08829">
    <property type="entry name" value="SPFH_paraslipin"/>
    <property type="match status" value="1"/>
</dbReference>
<feature type="domain" description="Band 7" evidence="5">
    <location>
        <begin position="1"/>
        <end position="109"/>
    </location>
</feature>
<dbReference type="InterPro" id="IPR032435">
    <property type="entry name" value="STML2-like_C"/>
</dbReference>
<evidence type="ECO:0000313" key="7">
    <source>
        <dbReference type="Proteomes" id="UP000250321"/>
    </source>
</evidence>
<feature type="compositionally biased region" description="Basic and acidic residues" evidence="4">
    <location>
        <begin position="247"/>
        <end position="256"/>
    </location>
</feature>
<keyword evidence="7" id="KW-1185">Reference proteome</keyword>
<accession>A0A314V278</accession>
<dbReference type="STRING" id="2094558.A0A314V278"/>
<dbReference type="PRINTS" id="PR00721">
    <property type="entry name" value="STOMATIN"/>
</dbReference>
<dbReference type="InterPro" id="IPR001972">
    <property type="entry name" value="Stomatin_HflK_fam"/>
</dbReference>
<proteinExistence type="inferred from homology"/>
<dbReference type="Pfam" id="PF01145">
    <property type="entry name" value="Band_7"/>
    <property type="match status" value="1"/>
</dbReference>
<dbReference type="GO" id="GO:0005739">
    <property type="term" value="C:mitochondrion"/>
    <property type="evidence" value="ECO:0007669"/>
    <property type="project" value="UniProtKB-SubCell"/>
</dbReference>
<feature type="region of interest" description="Disordered" evidence="4">
    <location>
        <begin position="247"/>
        <end position="268"/>
    </location>
</feature>